<protein>
    <submittedName>
        <fullName evidence="1">Uncharacterized protein</fullName>
    </submittedName>
</protein>
<dbReference type="InParanoid" id="A0A0C3PX60"/>
<dbReference type="Proteomes" id="UP000054217">
    <property type="component" value="Unassembled WGS sequence"/>
</dbReference>
<reference evidence="2" key="2">
    <citation type="submission" date="2015-01" db="EMBL/GenBank/DDBJ databases">
        <title>Evolutionary Origins and Diversification of the Mycorrhizal Mutualists.</title>
        <authorList>
            <consortium name="DOE Joint Genome Institute"/>
            <consortium name="Mycorrhizal Genomics Consortium"/>
            <person name="Kohler A."/>
            <person name="Kuo A."/>
            <person name="Nagy L.G."/>
            <person name="Floudas D."/>
            <person name="Copeland A."/>
            <person name="Barry K.W."/>
            <person name="Cichocki N."/>
            <person name="Veneault-Fourrey C."/>
            <person name="LaButti K."/>
            <person name="Lindquist E.A."/>
            <person name="Lipzen A."/>
            <person name="Lundell T."/>
            <person name="Morin E."/>
            <person name="Murat C."/>
            <person name="Riley R."/>
            <person name="Ohm R."/>
            <person name="Sun H."/>
            <person name="Tunlid A."/>
            <person name="Henrissat B."/>
            <person name="Grigoriev I.V."/>
            <person name="Hibbett D.S."/>
            <person name="Martin F."/>
        </authorList>
    </citation>
    <scope>NUCLEOTIDE SEQUENCE [LARGE SCALE GENOMIC DNA]</scope>
    <source>
        <strain evidence="2">Marx 270</strain>
    </source>
</reference>
<evidence type="ECO:0000313" key="2">
    <source>
        <dbReference type="Proteomes" id="UP000054217"/>
    </source>
</evidence>
<accession>A0A0C3PX60</accession>
<name>A0A0C3PX60_PISTI</name>
<sequence length="64" mass="7120">MTFYPFKAGCSPSSQVCLCPSKNLGDPAQSSLITAEVTETIDFSRLAHFICNAVQLLRFWYVTD</sequence>
<dbReference type="EMBL" id="KN831945">
    <property type="protein sequence ID" value="KIO14006.1"/>
    <property type="molecule type" value="Genomic_DNA"/>
</dbReference>
<evidence type="ECO:0000313" key="1">
    <source>
        <dbReference type="EMBL" id="KIO14006.1"/>
    </source>
</evidence>
<gene>
    <name evidence="1" type="ORF">M404DRAFT_992270</name>
</gene>
<proteinExistence type="predicted"/>
<reference evidence="1 2" key="1">
    <citation type="submission" date="2014-04" db="EMBL/GenBank/DDBJ databases">
        <authorList>
            <consortium name="DOE Joint Genome Institute"/>
            <person name="Kuo A."/>
            <person name="Kohler A."/>
            <person name="Costa M.D."/>
            <person name="Nagy L.G."/>
            <person name="Floudas D."/>
            <person name="Copeland A."/>
            <person name="Barry K.W."/>
            <person name="Cichocki N."/>
            <person name="Veneault-Fourrey C."/>
            <person name="LaButti K."/>
            <person name="Lindquist E.A."/>
            <person name="Lipzen A."/>
            <person name="Lundell T."/>
            <person name="Morin E."/>
            <person name="Murat C."/>
            <person name="Sun H."/>
            <person name="Tunlid A."/>
            <person name="Henrissat B."/>
            <person name="Grigoriev I.V."/>
            <person name="Hibbett D.S."/>
            <person name="Martin F."/>
            <person name="Nordberg H.P."/>
            <person name="Cantor M.N."/>
            <person name="Hua S.X."/>
        </authorList>
    </citation>
    <scope>NUCLEOTIDE SEQUENCE [LARGE SCALE GENOMIC DNA]</scope>
    <source>
        <strain evidence="1 2">Marx 270</strain>
    </source>
</reference>
<keyword evidence="2" id="KW-1185">Reference proteome</keyword>
<organism evidence="1 2">
    <name type="scientific">Pisolithus tinctorius Marx 270</name>
    <dbReference type="NCBI Taxonomy" id="870435"/>
    <lineage>
        <taxon>Eukaryota</taxon>
        <taxon>Fungi</taxon>
        <taxon>Dikarya</taxon>
        <taxon>Basidiomycota</taxon>
        <taxon>Agaricomycotina</taxon>
        <taxon>Agaricomycetes</taxon>
        <taxon>Agaricomycetidae</taxon>
        <taxon>Boletales</taxon>
        <taxon>Sclerodermatineae</taxon>
        <taxon>Pisolithaceae</taxon>
        <taxon>Pisolithus</taxon>
    </lineage>
</organism>
<dbReference type="AlphaFoldDB" id="A0A0C3PX60"/>
<dbReference type="HOGENOM" id="CLU_2868598_0_0_1"/>